<feature type="signal peptide" evidence="1">
    <location>
        <begin position="1"/>
        <end position="28"/>
    </location>
</feature>
<name>A0ABD6S4F3_BACTU</name>
<reference evidence="2 3" key="1">
    <citation type="submission" date="2017-09" db="EMBL/GenBank/DDBJ databases">
        <title>Large-scale bioinformatics analysis of Bacillus genomes uncovers conserved roles of natural products in bacterial physiology.</title>
        <authorList>
            <consortium name="Agbiome Team Llc"/>
            <person name="Bleich R.M."/>
            <person name="Kirk G.J."/>
            <person name="Santa Maria K.C."/>
            <person name="Allen S.E."/>
            <person name="Farag S."/>
            <person name="Shank E.A."/>
            <person name="Bowers A."/>
        </authorList>
    </citation>
    <scope>NUCLEOTIDE SEQUENCE [LARGE SCALE GENOMIC DNA]</scope>
    <source>
        <strain evidence="2 3">AFS005140</strain>
    </source>
</reference>
<dbReference type="Proteomes" id="UP000219897">
    <property type="component" value="Unassembled WGS sequence"/>
</dbReference>
<evidence type="ECO:0000313" key="3">
    <source>
        <dbReference type="Proteomes" id="UP000219897"/>
    </source>
</evidence>
<keyword evidence="1" id="KW-0732">Signal</keyword>
<dbReference type="AlphaFoldDB" id="A0ABD6S4F3"/>
<gene>
    <name evidence="2" type="ORF">CN495_31570</name>
</gene>
<dbReference type="RefSeq" id="WP_098223853.1">
    <property type="nucleotide sequence ID" value="NZ_NTVJ01000250.1"/>
</dbReference>
<accession>A0ABD6S4F3</accession>
<comment type="caution">
    <text evidence="2">The sequence shown here is derived from an EMBL/GenBank/DDBJ whole genome shotgun (WGS) entry which is preliminary data.</text>
</comment>
<proteinExistence type="predicted"/>
<evidence type="ECO:0000256" key="1">
    <source>
        <dbReference type="SAM" id="SignalP"/>
    </source>
</evidence>
<protein>
    <submittedName>
        <fullName evidence="2">Transcriptional regulator</fullName>
    </submittedName>
</protein>
<evidence type="ECO:0000313" key="2">
    <source>
        <dbReference type="EMBL" id="PER43534.1"/>
    </source>
</evidence>
<dbReference type="EMBL" id="NTYF01000176">
    <property type="protein sequence ID" value="PER43534.1"/>
    <property type="molecule type" value="Genomic_DNA"/>
</dbReference>
<feature type="chain" id="PRO_5044821191" evidence="1">
    <location>
        <begin position="29"/>
        <end position="77"/>
    </location>
</feature>
<organism evidence="2 3">
    <name type="scientific">Bacillus thuringiensis</name>
    <dbReference type="NCBI Taxonomy" id="1428"/>
    <lineage>
        <taxon>Bacteria</taxon>
        <taxon>Bacillati</taxon>
        <taxon>Bacillota</taxon>
        <taxon>Bacilli</taxon>
        <taxon>Bacillales</taxon>
        <taxon>Bacillaceae</taxon>
        <taxon>Bacillus</taxon>
        <taxon>Bacillus cereus group</taxon>
    </lineage>
</organism>
<sequence>MLKSKIVKVIGTLALSGALILPAMPASASGEQWVRDAYPGADYYQYNGDNTVTIYYGNSSFTVTCVEMKGDRCFVRK</sequence>